<evidence type="ECO:0000259" key="2">
    <source>
        <dbReference type="SMART" id="SM00912"/>
    </source>
</evidence>
<dbReference type="HOGENOM" id="CLU_000163_1_0_5"/>
<dbReference type="InterPro" id="IPR021026">
    <property type="entry name" value="Filamn_hemagglutn_DUF3739"/>
</dbReference>
<accession>Q2IXZ8</accession>
<gene>
    <name evidence="3" type="ordered locus">RPB_2207</name>
</gene>
<evidence type="ECO:0000313" key="3">
    <source>
        <dbReference type="EMBL" id="ABD06912.1"/>
    </source>
</evidence>
<dbReference type="PANTHER" id="PTHR12338:SF5">
    <property type="entry name" value="ANTIGEN 43-RELATED"/>
    <property type="match status" value="1"/>
</dbReference>
<dbReference type="Pfam" id="PF05860">
    <property type="entry name" value="TPS"/>
    <property type="match status" value="1"/>
</dbReference>
<feature type="region of interest" description="Disordered" evidence="1">
    <location>
        <begin position="3993"/>
        <end position="4049"/>
    </location>
</feature>
<feature type="domain" description="Filamentous haemagglutinin FhaB/tRNA nuclease CdiA-like TPS" evidence="2">
    <location>
        <begin position="132"/>
        <end position="249"/>
    </location>
</feature>
<feature type="compositionally biased region" description="Gly residues" evidence="1">
    <location>
        <begin position="3993"/>
        <end position="4003"/>
    </location>
</feature>
<organism evidence="3 4">
    <name type="scientific">Rhodopseudomonas palustris (strain HaA2)</name>
    <dbReference type="NCBI Taxonomy" id="316058"/>
    <lineage>
        <taxon>Bacteria</taxon>
        <taxon>Pseudomonadati</taxon>
        <taxon>Pseudomonadota</taxon>
        <taxon>Alphaproteobacteria</taxon>
        <taxon>Hyphomicrobiales</taxon>
        <taxon>Nitrobacteraceae</taxon>
        <taxon>Rhodopseudomonas</taxon>
    </lineage>
</organism>
<feature type="compositionally biased region" description="Basic residues" evidence="1">
    <location>
        <begin position="7"/>
        <end position="16"/>
    </location>
</feature>
<reference evidence="3 4" key="1">
    <citation type="submission" date="2006-01" db="EMBL/GenBank/DDBJ databases">
        <title>Complete sequence of Rhodopseudomonas palustris HaA2.</title>
        <authorList>
            <consortium name="US DOE Joint Genome Institute"/>
            <person name="Copeland A."/>
            <person name="Lucas S."/>
            <person name="Lapidus A."/>
            <person name="Barry K."/>
            <person name="Detter J.C."/>
            <person name="Glavina T."/>
            <person name="Hammon N."/>
            <person name="Israni S."/>
            <person name="Pitluck S."/>
            <person name="Chain P."/>
            <person name="Malfatti S."/>
            <person name="Shin M."/>
            <person name="Vergez L."/>
            <person name="Schmutz J."/>
            <person name="Larimer F."/>
            <person name="Land M."/>
            <person name="Hauser L."/>
            <person name="Pelletier D.A."/>
            <person name="Kyrpides N."/>
            <person name="Anderson I."/>
            <person name="Oda Y."/>
            <person name="Harwood C.S."/>
            <person name="Richardson P."/>
        </authorList>
    </citation>
    <scope>NUCLEOTIDE SEQUENCE [LARGE SCALE GENOMIC DNA]</scope>
    <source>
        <strain evidence="3 4">HaA2</strain>
    </source>
</reference>
<dbReference type="EMBL" id="CP000250">
    <property type="protein sequence ID" value="ABD06912.1"/>
    <property type="molecule type" value="Genomic_DNA"/>
</dbReference>
<dbReference type="InterPro" id="IPR011050">
    <property type="entry name" value="Pectin_lyase_fold/virulence"/>
</dbReference>
<feature type="region of interest" description="Disordered" evidence="1">
    <location>
        <begin position="1"/>
        <end position="20"/>
    </location>
</feature>
<protein>
    <submittedName>
        <fullName evidence="3">Filamentous haemagglutinin-like protein</fullName>
    </submittedName>
</protein>
<dbReference type="PANTHER" id="PTHR12338">
    <property type="entry name" value="AUTOTRANSPORTER"/>
    <property type="match status" value="1"/>
</dbReference>
<dbReference type="KEGG" id="rpb:RPB_2207"/>
<dbReference type="NCBIfam" id="TIGR01901">
    <property type="entry name" value="adhes_NPXG"/>
    <property type="match status" value="1"/>
</dbReference>
<name>Q2IXZ8_RHOP2</name>
<evidence type="ECO:0000256" key="1">
    <source>
        <dbReference type="SAM" id="MobiDB-lite"/>
    </source>
</evidence>
<proteinExistence type="predicted"/>
<evidence type="ECO:0000313" key="4">
    <source>
        <dbReference type="Proteomes" id="UP000008809"/>
    </source>
</evidence>
<dbReference type="SMART" id="SM00912">
    <property type="entry name" value="Haemagg_act"/>
    <property type="match status" value="1"/>
</dbReference>
<dbReference type="OrthoDB" id="1776524at2"/>
<sequence>MSFNRSSRPRRSRQMSKPRPLAVLPLSRKTLLHGTSLLALLLLPTIAAEARSLGASATSSATAIAADAAAQAAAQAASAAAQGSASLSRATAALQAMQAAQAAARAAAGSAAGVPNGLTVGGLVPDSGLAAAGVARPVVSWTNARTPVQSGPTDSPTVKVQQTGAQAILNWSSFNVGASTSLVFDQQGNSSWVALNRVGASSSPSQILGNIKADGSVYIINQSGIIFGGGSQINVGSLIASAAGITDAQFLTYGIFSPQSGSYTPSFTAAGGKIVVESGVLITTAAPLAVTSGGGSVILLGTEVLNAGTITTPKGQTVLAAGDSFILRAGYSTDGNATSTTRGVEVAPVRAANSPNGAVSNSGLVFAQQGDITLAGHAVTQNGLLISTISVDQRGTIHLLNSRSDATGSVTLTGDAITAVLPELDNTATAFNSQRDALIADSAKQNANRFNAGLPQFDNLSPMNDRQDQSRIEIVSGGLVDFKPNSLTLAQGGQISTYSTTRILVETGATLDVSGTAGTVLPASANSLKINVQPNELRDSPINRDSGVLINKDVWIDARDLVLVPAGTGGYASDRYYTKGGLLEVAGYVANTGHTIGEWTAVGGTITLTAPNVTARKGALFDLSGGMVTYAAGDILTAIVIGADGRAYSIGDAPANLPIISYGSGFTREHPRWGQSETWTSPNRGATRIVHQESYSVGRDAGLLQIYAGTSEIEATIEAQVYDGERQTAARPASTADGYKLGQTQVPLAGRLGLGFYETATGIYGDARSSVVFTDAPQSAGAQGAGHVFDSAALSSYQLGGISVSTTSTIDIKGDLTLAPGGVLDLNAQGKIDVAGNLTAPAGRIALTSSGGSLTVESGVAIDTRGLWTNLSLDPLKSYGLGYLNGGAISLSATNLTLADGSSLDASAGGAILANGKTKGGDGGDITLRATGAMTLDGEFASYGFGKGGKLNIITQGPISIGGRLADGGVVAANQSFLMDLKLAKDTVFPAGSILPFATTITTPSLYLPGQTVVGTAEYRGVDRYESVLIGPGGWTVPAGSRANYTDPDTYDTTWYQAGAIIPAGTQINYIYLNAPSGFLVSASAFPNGLPAEPSTQSVAAGTPIPSAYTALAGTVIPKDTVLQQAVAVLTGPQIADAATFFSRGFSSYGLTSPGGVYVLPGASIQVTQPVFQFTTASLTAPTGSNPAIVAPVVLPPLFTEDAVRGTITQRAGADLVIGNPNDINVTPGSMNSSSASQGDFVLGRGASITVDPGRSVSVGSSGQITIDGSITARGGAITLVNNAWQPQVLSTAPYVLSGRSVWIGSEARLDVSGLAYTAFDLKGRAYGSLSAGGSVVLGALNVTPASYGLRSGNAFVVIRPGAVIDASGASATLDMLSSDNPADARLVASDGGLIALASQWGIYNDGRLNARAGGAGASGGTLVYTLETPPIALESFQDPIALLPVDARAARVITVAQTYGASSLSSNLVAGATDTGLRLGQARLGVDQIQAGGFGSLSLWARGAILFDGNVSLAMSRSVTLRQGPLMNSSATGQASVSAPYVLLDGMTVMGDDSYQSVYLPNERAAYPTGAALTISGDLVDARNRVRTTYRDTNVISSGDLRFLAATAATEVGQNGTATSGRVTTLGASGNLTLTAAQVYPASGARAVAAAGVTQTTWQGALTYGATGSVLTIRRNGDTPAMPYSLFGSLELYADNIYQGGVVRAPFGSIIVGRSDLNGGKAPTQVELLSGSITSVSTDGLVMPYGGSSDGVNYLVDGAAAVFADLGGAFALKDGTRASIGITLNGRRQTVDAGALLDLSGGGTLTGAAFLTGRGGSVDVLMTPLANANPGNTYSSARNSVYAIVPGVVTAPVTGGYNTAWTGSTPGIGQQITVPAGVPGLPAGTYTLLPASYALLPGAFRVELAATTTTRLPNVATLANGSTIVPVYRGIADTSIVNALPTQAIVTPAPTVRKYSQYQEQSYTGFVLAQAAQFGNIRYMIEADAHTLTASVRSTAADAVNSAFMFSGKADFTADTGGLSGVFVLAPARGIYDNATTDLVITGDASQAVNSANVTTVSAAAIAAVDAPNVSLGSSVYSLGSLNGNTDRNVYITAAARSLTLDANVHLTADSIFLGAVNTVTLSEGVIVSTLGHGYSWLNTATGLKLGYINGGAVLGASNDTFIIGTPTGSTTSILMKNGSGLYSEGSIGFFADRGLSTQGSIGLGTRRLALNAASLNIGTEASLAAVSSVLPAGLNLTQTFLNTLFAGGGVPGAPAVEQLTLGARNGVNFFGDVTLSTIDPATGKSRLAELVLAGPSIYGYGTSADTARIVTDTLVWQGNSQPVARIAGLGNAGAFAVDARQILFGTPSNVAPVSGANYNRLMLGFDRVQFGASERISANGSGTLSVYGSGPAVTSSFDPATYRGTGNALSLQTPLMTTESGATFSLYSNAIDVTAPAGSSAGAAGSLGGTLSINGDSLTVASAIVLPAGRLSLTARNGDLVLTDAARLDVAGHAIDFNGVLKQAWAGDILLTSQTGNVITGQGSVIDLSSEGSDAGNLTITAAGAARLAGALKGSGGGNGARDGAFNLTADSLGGDLTASFAALNQALNGSGFGYSRAFTFASGSLVVGNDVRARNVAIAVNGGSLTVAGRIDAAGRGTGSVRLSARDDVRLTGSAVLDVRGTSLVLDSYGQVIEASNRNSVEINTGAAGWLRLDAGATIDTSSPDGVARGRVDLNARRSTETGGDIQIDASGPLNLRGIGSLAVNAYWTYSPSDANGSIVQDNTTTGVPTGAVGLKQIDATNQTFYANALGNSGLQTRLTGLKTAAGAAYHLRPGVEIVSSVASGGKLTVLGDLDLAGYRYGADADRNSASVTYGFGEPLALAIRASGNLDIKGSITDGFGVPKTSPDENNFRDRTISTTSTIDMGLFPGGFTVDDGDTSHDTTAGYFDADNWWAYVYPQPMTLVHDWTNTEWTAMKDSTGRTYAPGTVVPAGTTLVGYVGGYPLHFNVGTVVPDFRLIVTTLSKGKIYAIAPMLAPGAMSASIRLVSGADLASADSRALLSATALAGVGNMTLDDYHTHTPSGSGGDNQTSQISSVIRTGTGDLDLLAGGSLVTKSLFGIYTAGTQSAPRSDDSDFTTKLPAGSLSTPALMATLNDRISYYPEHGGDLRVVVQGDYTGYQTLQTLNAGNWLIRQGANEIGQKTAWSVNFGKYYNSGSSISVDAINGFGTFGGGNAAVTIGGNAGGIAPYDYFLQKYTGLIVTVASTGRVLGGGTLVETGGGTVDIAVAGKLNEKSRGGSIVDLRGAVTLTAGQIGALSKTYNTVTIGDPRPSSPLVAGGLDNNGTFAGPGLGLGDAMATVRSRGDMNMSGAGDLGILDSATTGDIASPTTGSTVASWFSLMRASTAVDIMSLGGDLVTSIGMSPIYTAAAASGSIYYINGNGISQEPAPLAQIELLARNSIYASGQSIGGMSPADPALLPTPFHPAFVEWTNSVMSRTNTLTTYDAFTDIYTPTFGLYALAPNVATSDLHAGDPNPVRIYAVNGDIVGLQLATAKRLEMIAAGDIVLPGTSFAAGISILHADAKDVSVIQAGGKIIYPNVRIAGPGTLSMTAGGDINLADKGNIVSTGPAYAADLRPGASVALLAGAGSTGADYAAVASLYLDPANRAVSGTPLADQPGKVAKTYEAELKDWLAQRYGYATRDDADARAYFGGLKPEQQNIFLRQVYFAELKAGGREYNDASSPRYGSYLRGRQMIATLFPDRDALGGPITYDGDISIFSSVASNGFQNGGGVRTIGGGDIALLTPGGRQVIGVEGVTPPAASGLITQGAGDINLYSKGSILLGLSRIMTTFGGSILAWSAEGDINAGRGSKSTQIYTPPKRIYDKYGHVVLSPQAPSTGAGIATLNPVPGTTAGDVDLIAPEGTIDAGEAGIRVSGNINLAALQIVNAANIQVQGTSTGLPTVQGPPVAALTAANNVAGAATPAASGPSQNNDRPSIILVEFLGFGGGDGSGQPGSGNQGPKDNSREQHSYNVNSPVQLVGNGPLTEAQMSALTAEEKRNLESR</sequence>
<dbReference type="InterPro" id="IPR050909">
    <property type="entry name" value="Bact_Autotransporter_VF"/>
</dbReference>
<dbReference type="SUPFAM" id="SSF51126">
    <property type="entry name" value="Pectin lyase-like"/>
    <property type="match status" value="2"/>
</dbReference>
<dbReference type="Gene3D" id="2.160.20.10">
    <property type="entry name" value="Single-stranded right-handed beta-helix, Pectin lyase-like"/>
    <property type="match status" value="2"/>
</dbReference>
<dbReference type="STRING" id="316058.RPB_2207"/>
<keyword evidence="4" id="KW-1185">Reference proteome</keyword>
<dbReference type="InterPro" id="IPR012334">
    <property type="entry name" value="Pectin_lyas_fold"/>
</dbReference>
<dbReference type="Pfam" id="PF12545">
    <property type="entry name" value="DUF3739"/>
    <property type="match status" value="1"/>
</dbReference>
<dbReference type="InterPro" id="IPR008638">
    <property type="entry name" value="FhaB/CdiA-like_TPS"/>
</dbReference>
<feature type="compositionally biased region" description="Basic and acidic residues" evidence="1">
    <location>
        <begin position="4040"/>
        <end position="4049"/>
    </location>
</feature>
<dbReference type="Proteomes" id="UP000008809">
    <property type="component" value="Chromosome"/>
</dbReference>
<dbReference type="eggNOG" id="COG3210">
    <property type="taxonomic scope" value="Bacteria"/>
</dbReference>